<keyword evidence="1" id="KW-0812">Transmembrane</keyword>
<keyword evidence="1" id="KW-1133">Transmembrane helix</keyword>
<gene>
    <name evidence="2" type="ORF">UT39_C0022G0016</name>
</gene>
<feature type="transmembrane region" description="Helical" evidence="1">
    <location>
        <begin position="322"/>
        <end position="344"/>
    </location>
</feature>
<comment type="caution">
    <text evidence="2">The sequence shown here is derived from an EMBL/GenBank/DDBJ whole genome shotgun (WGS) entry which is preliminary data.</text>
</comment>
<feature type="transmembrane region" description="Helical" evidence="1">
    <location>
        <begin position="95"/>
        <end position="117"/>
    </location>
</feature>
<name>A0A0G0R8Z4_9BACT</name>
<organism evidence="2 3">
    <name type="scientific">Candidatus Woesebacteria bacterium GW2011_GWA1_39_21</name>
    <dbReference type="NCBI Taxonomy" id="1618550"/>
    <lineage>
        <taxon>Bacteria</taxon>
        <taxon>Candidatus Woeseibacteriota</taxon>
    </lineage>
</organism>
<feature type="transmembrane region" description="Helical" evidence="1">
    <location>
        <begin position="378"/>
        <end position="398"/>
    </location>
</feature>
<feature type="transmembrane region" description="Helical" evidence="1">
    <location>
        <begin position="195"/>
        <end position="215"/>
    </location>
</feature>
<accession>A0A0G0R8Z4</accession>
<feature type="transmembrane region" description="Helical" evidence="1">
    <location>
        <begin position="281"/>
        <end position="302"/>
    </location>
</feature>
<feature type="transmembrane region" description="Helical" evidence="1">
    <location>
        <begin position="21"/>
        <end position="41"/>
    </location>
</feature>
<evidence type="ECO:0000313" key="2">
    <source>
        <dbReference type="EMBL" id="KKR10162.1"/>
    </source>
</evidence>
<dbReference type="EMBL" id="LBWP01000022">
    <property type="protein sequence ID" value="KKR10162.1"/>
    <property type="molecule type" value="Genomic_DNA"/>
</dbReference>
<sequence>MEKKIPITENDLPQPPPLRKMIGPSFILLGLGLGSGELILWPYLSANWGLGIIWGAVVGITLQFFINMEVERYTLATGESVFVGLTRIFRKFSPLWFILTTFIPWIWPGLIASSAQLLAYATGLEYNKYLPMALFILIGIILSVGKYLYKTQETFQKTLILIGIPFILILTLLLTKPGDYLTLAEGLVGKGDGFWFLPTGISFATFLGALAYAGAGGNLNLSQSYYIKEKGFGMGSYTGKVSSLFSDQKHDLKLEGGLFKNTENNLTTFKKWWKNINLEHALVFWITGAVTMVMLSLLAFTTSYKAQGIENGISFLFKEGSYISLHSFYAVGTLFLLIVALMLFGTQFSVTASTSRILSENLVLSSPNKFRVEHLSKLFYVFLWLQIAAGCTVFLAGYTEPLNLVIIGAVMNALTMFIYSILLLILNTKSLPKSISPSTTRRVIIIIAILFYGGFSIFTIAKNIFNF</sequence>
<reference evidence="2 3" key="1">
    <citation type="journal article" date="2015" name="Nature">
        <title>rRNA introns, odd ribosomes, and small enigmatic genomes across a large radiation of phyla.</title>
        <authorList>
            <person name="Brown C.T."/>
            <person name="Hug L.A."/>
            <person name="Thomas B.C."/>
            <person name="Sharon I."/>
            <person name="Castelle C.J."/>
            <person name="Singh A."/>
            <person name="Wilkins M.J."/>
            <person name="Williams K.H."/>
            <person name="Banfield J.F."/>
        </authorList>
    </citation>
    <scope>NUCLEOTIDE SEQUENCE [LARGE SCALE GENOMIC DNA]</scope>
</reference>
<evidence type="ECO:0000313" key="3">
    <source>
        <dbReference type="Proteomes" id="UP000034246"/>
    </source>
</evidence>
<feature type="transmembrane region" description="Helical" evidence="1">
    <location>
        <begin position="445"/>
        <end position="465"/>
    </location>
</feature>
<feature type="transmembrane region" description="Helical" evidence="1">
    <location>
        <begin position="158"/>
        <end position="175"/>
    </location>
</feature>
<dbReference type="AlphaFoldDB" id="A0A0G0R8Z4"/>
<dbReference type="STRING" id="1618550.UT39_C0022G0016"/>
<protein>
    <submittedName>
        <fullName evidence="2">Uncharacterized protein</fullName>
    </submittedName>
</protein>
<evidence type="ECO:0000256" key="1">
    <source>
        <dbReference type="SAM" id="Phobius"/>
    </source>
</evidence>
<feature type="transmembrane region" description="Helical" evidence="1">
    <location>
        <begin position="404"/>
        <end position="425"/>
    </location>
</feature>
<dbReference type="NCBIfam" id="NF037982">
    <property type="entry name" value="Nramp_1"/>
    <property type="match status" value="1"/>
</dbReference>
<keyword evidence="1" id="KW-0472">Membrane</keyword>
<feature type="transmembrane region" description="Helical" evidence="1">
    <location>
        <begin position="47"/>
        <end position="66"/>
    </location>
</feature>
<proteinExistence type="predicted"/>
<feature type="transmembrane region" description="Helical" evidence="1">
    <location>
        <begin position="129"/>
        <end position="149"/>
    </location>
</feature>
<dbReference type="Proteomes" id="UP000034246">
    <property type="component" value="Unassembled WGS sequence"/>
</dbReference>